<dbReference type="Gene3D" id="1.20.1090.10">
    <property type="entry name" value="Dehydroquinate synthase-like - alpha domain"/>
    <property type="match status" value="1"/>
</dbReference>
<dbReference type="EMBL" id="VIGX01000013">
    <property type="protein sequence ID" value="TWS27500.1"/>
    <property type="molecule type" value="Genomic_DNA"/>
</dbReference>
<protein>
    <recommendedName>
        <fullName evidence="8">2-epi-5-epi-valiolone synthase</fullName>
        <ecNumber evidence="7">4.2.3.152</ecNumber>
    </recommendedName>
</protein>
<evidence type="ECO:0000256" key="7">
    <source>
        <dbReference type="ARBA" id="ARBA00024060"/>
    </source>
</evidence>
<name>A0A5C5RYI5_9ACTN</name>
<evidence type="ECO:0000259" key="9">
    <source>
        <dbReference type="Pfam" id="PF01761"/>
    </source>
</evidence>
<keyword evidence="12" id="KW-1185">Reference proteome</keyword>
<keyword evidence="4" id="KW-0520">NAD</keyword>
<dbReference type="InterPro" id="IPR050071">
    <property type="entry name" value="Dehydroquinate_synthase"/>
</dbReference>
<proteinExistence type="predicted"/>
<dbReference type="InterPro" id="IPR056179">
    <property type="entry name" value="DHQS_C"/>
</dbReference>
<sequence length="410" mass="45280">MRNGTRFQQGLHHTVVDQTTWTVEAVKQVRYQVVEANGLFRPENDRLLTACPDAQIRRGDRRLVVIDHSVDRLHGDTIRAYFDHHGIAATVVPLQAHEAAKQWDSVTRVVDVMNAFGIDRRREPVLAIGGGVLTDVVGFAASLYRRGTPYVRIPTTLIGLVDAGVGVKTGVNYGTGKNRLGTYAPAMATFLDRTFLRTVDARHLSNGLAEILKVALVKSAELFDILETAGRAVRDDRFQGSTTELESAATVIIAEAIHLMLEELQPNLWESTLERCVDYGHTFSPTVEMHALPALLHGEAVNVDMALTTAIGRLRGDVTEAEAERIYRVMEDLDLPLWDPSLDTPDLLVDALTDTVRHRDGQQRLPLPVGIGQHRFVNDVTPEEIRRALFALRQRAGAAGAVARTTKENA</sequence>
<evidence type="ECO:0000313" key="12">
    <source>
        <dbReference type="Proteomes" id="UP000319375"/>
    </source>
</evidence>
<dbReference type="Pfam" id="PF24621">
    <property type="entry name" value="DHQS_C"/>
    <property type="match status" value="1"/>
</dbReference>
<gene>
    <name evidence="11" type="ORF">FK530_18455</name>
</gene>
<keyword evidence="2" id="KW-0479">Metal-binding</keyword>
<reference evidence="11 12" key="1">
    <citation type="submission" date="2019-06" db="EMBL/GenBank/DDBJ databases">
        <title>Tsukamurella conjunctivitidis sp. nov., Tsukamurella assacharolytica sp. nov. and Tsukamurella sputae sp. nov. isolated from patients with conjunctivitis, bacteraemia (lymphoma) and respiratory infection (sputum) in Hong Kong.</title>
        <authorList>
            <person name="Teng J.L.L."/>
            <person name="Lee H.H."/>
            <person name="Fong J.Y.H."/>
            <person name="Fok K.M.N."/>
            <person name="Lau S.K.P."/>
            <person name="Woo P.C.Y."/>
        </authorList>
    </citation>
    <scope>NUCLEOTIDE SEQUENCE [LARGE SCALE GENOMIC DNA]</scope>
    <source>
        <strain evidence="11 12">HKU72</strain>
    </source>
</reference>
<comment type="caution">
    <text evidence="11">The sequence shown here is derived from an EMBL/GenBank/DDBJ whole genome shotgun (WGS) entry which is preliminary data.</text>
</comment>
<evidence type="ECO:0000256" key="4">
    <source>
        <dbReference type="ARBA" id="ARBA00023027"/>
    </source>
</evidence>
<accession>A0A5C5RYI5</accession>
<evidence type="ECO:0000256" key="5">
    <source>
        <dbReference type="ARBA" id="ARBA00023239"/>
    </source>
</evidence>
<evidence type="ECO:0000259" key="10">
    <source>
        <dbReference type="Pfam" id="PF24621"/>
    </source>
</evidence>
<evidence type="ECO:0000256" key="8">
    <source>
        <dbReference type="ARBA" id="ARBA00024092"/>
    </source>
</evidence>
<dbReference type="OrthoDB" id="9806583at2"/>
<dbReference type="Pfam" id="PF01761">
    <property type="entry name" value="DHQ_synthase"/>
    <property type="match status" value="1"/>
</dbReference>
<comment type="cofactor">
    <cofactor evidence="1">
        <name>NAD(+)</name>
        <dbReference type="ChEBI" id="CHEBI:57540"/>
    </cofactor>
</comment>
<feature type="domain" description="3-dehydroquinate synthase N-terminal" evidence="9">
    <location>
        <begin position="93"/>
        <end position="205"/>
    </location>
</feature>
<evidence type="ECO:0000313" key="11">
    <source>
        <dbReference type="EMBL" id="TWS27500.1"/>
    </source>
</evidence>
<dbReference type="GO" id="GO:0017000">
    <property type="term" value="P:antibiotic biosynthetic process"/>
    <property type="evidence" value="ECO:0007669"/>
    <property type="project" value="InterPro"/>
</dbReference>
<dbReference type="Gene3D" id="3.40.50.1970">
    <property type="match status" value="1"/>
</dbReference>
<dbReference type="PANTHER" id="PTHR43622:SF3">
    <property type="entry name" value="2-EPI-5-EPI-VALIOLONE SYNTHASE"/>
    <property type="match status" value="1"/>
</dbReference>
<dbReference type="InterPro" id="IPR035872">
    <property type="entry name" value="EEVS-like"/>
</dbReference>
<dbReference type="AlphaFoldDB" id="A0A5C5RYI5"/>
<dbReference type="InterPro" id="IPR030960">
    <property type="entry name" value="DHQS/DOIS_N"/>
</dbReference>
<keyword evidence="5" id="KW-0456">Lyase</keyword>
<evidence type="ECO:0000256" key="1">
    <source>
        <dbReference type="ARBA" id="ARBA00001911"/>
    </source>
</evidence>
<dbReference type="PANTHER" id="PTHR43622">
    <property type="entry name" value="3-DEHYDROQUINATE SYNTHASE"/>
    <property type="match status" value="1"/>
</dbReference>
<evidence type="ECO:0000256" key="2">
    <source>
        <dbReference type="ARBA" id="ARBA00022723"/>
    </source>
</evidence>
<feature type="domain" description="3-dehydroquinate synthase C-terminal" evidence="10">
    <location>
        <begin position="207"/>
        <end position="351"/>
    </location>
</feature>
<comment type="catalytic activity">
    <reaction evidence="6">
        <text>D-sedoheptulose 7-phosphate = 2-epi-5-epi-valiolone + phosphate</text>
        <dbReference type="Rhea" id="RHEA:44184"/>
        <dbReference type="ChEBI" id="CHEBI:43474"/>
        <dbReference type="ChEBI" id="CHEBI:57483"/>
        <dbReference type="ChEBI" id="CHEBI:84187"/>
        <dbReference type="EC" id="4.2.3.152"/>
    </reaction>
</comment>
<dbReference type="GO" id="GO:0046872">
    <property type="term" value="F:metal ion binding"/>
    <property type="evidence" value="ECO:0007669"/>
    <property type="project" value="UniProtKB-KW"/>
</dbReference>
<evidence type="ECO:0000256" key="6">
    <source>
        <dbReference type="ARBA" id="ARBA00023993"/>
    </source>
</evidence>
<evidence type="ECO:0000256" key="3">
    <source>
        <dbReference type="ARBA" id="ARBA00022741"/>
    </source>
</evidence>
<dbReference type="Proteomes" id="UP000319375">
    <property type="component" value="Unassembled WGS sequence"/>
</dbReference>
<keyword evidence="3" id="KW-0547">Nucleotide-binding</keyword>
<dbReference type="GO" id="GO:0003856">
    <property type="term" value="F:3-dehydroquinate synthase activity"/>
    <property type="evidence" value="ECO:0007669"/>
    <property type="project" value="TreeGrafter"/>
</dbReference>
<dbReference type="CDD" id="cd08199">
    <property type="entry name" value="EEVS"/>
    <property type="match status" value="1"/>
</dbReference>
<dbReference type="GO" id="GO:0000166">
    <property type="term" value="F:nucleotide binding"/>
    <property type="evidence" value="ECO:0007669"/>
    <property type="project" value="UniProtKB-KW"/>
</dbReference>
<dbReference type="EC" id="4.2.3.152" evidence="7"/>
<dbReference type="SUPFAM" id="SSF56796">
    <property type="entry name" value="Dehydroquinate synthase-like"/>
    <property type="match status" value="1"/>
</dbReference>
<organism evidence="11 12">
    <name type="scientific">Tsukamurella conjunctivitidis</name>
    <dbReference type="NCBI Taxonomy" id="2592068"/>
    <lineage>
        <taxon>Bacteria</taxon>
        <taxon>Bacillati</taxon>
        <taxon>Actinomycetota</taxon>
        <taxon>Actinomycetes</taxon>
        <taxon>Mycobacteriales</taxon>
        <taxon>Tsukamurellaceae</taxon>
        <taxon>Tsukamurella</taxon>
    </lineage>
</organism>